<evidence type="ECO:0000259" key="8">
    <source>
        <dbReference type="PROSITE" id="PS50928"/>
    </source>
</evidence>
<evidence type="ECO:0000256" key="7">
    <source>
        <dbReference type="SAM" id="Phobius"/>
    </source>
</evidence>
<evidence type="ECO:0000256" key="2">
    <source>
        <dbReference type="ARBA" id="ARBA00022448"/>
    </source>
</evidence>
<evidence type="ECO:0000256" key="6">
    <source>
        <dbReference type="ARBA" id="ARBA00023136"/>
    </source>
</evidence>
<dbReference type="PANTHER" id="PTHR30406">
    <property type="entry name" value="SULFATE TRANSPORT SYSTEM PERMEASE PROTEIN"/>
    <property type="match status" value="1"/>
</dbReference>
<feature type="domain" description="ABC transmembrane type-1" evidence="8">
    <location>
        <begin position="57"/>
        <end position="258"/>
    </location>
</feature>
<feature type="transmembrane region" description="Helical" evidence="7">
    <location>
        <begin position="95"/>
        <end position="119"/>
    </location>
</feature>
<dbReference type="GO" id="GO:0015419">
    <property type="term" value="F:ABC-type sulfate transporter activity"/>
    <property type="evidence" value="ECO:0007669"/>
    <property type="project" value="InterPro"/>
</dbReference>
<dbReference type="PANTHER" id="PTHR30406:SF8">
    <property type="entry name" value="SULFATE TRANSPORT SYSTEM PERMEASE PROTEIN CYST"/>
    <property type="match status" value="1"/>
</dbReference>
<proteinExistence type="predicted"/>
<evidence type="ECO:0000256" key="4">
    <source>
        <dbReference type="ARBA" id="ARBA00022989"/>
    </source>
</evidence>
<feature type="transmembrane region" description="Helical" evidence="7">
    <location>
        <begin position="12"/>
        <end position="38"/>
    </location>
</feature>
<keyword evidence="6 7" id="KW-0472">Membrane</keyword>
<dbReference type="Gene3D" id="1.10.3720.10">
    <property type="entry name" value="MetI-like"/>
    <property type="match status" value="1"/>
</dbReference>
<dbReference type="AlphaFoldDB" id="A0A3B1E8V8"/>
<dbReference type="GO" id="GO:0005886">
    <property type="term" value="C:plasma membrane"/>
    <property type="evidence" value="ECO:0007669"/>
    <property type="project" value="TreeGrafter"/>
</dbReference>
<keyword evidence="5" id="KW-0764">Sulfate transport</keyword>
<evidence type="ECO:0000256" key="3">
    <source>
        <dbReference type="ARBA" id="ARBA00022692"/>
    </source>
</evidence>
<dbReference type="Pfam" id="PF00528">
    <property type="entry name" value="BPD_transp_1"/>
    <property type="match status" value="1"/>
</dbReference>
<keyword evidence="2" id="KW-0813">Transport</keyword>
<gene>
    <name evidence="9" type="ORF">MNBD_PLANCTO03-2208</name>
</gene>
<organism evidence="9">
    <name type="scientific">hydrothermal vent metagenome</name>
    <dbReference type="NCBI Taxonomy" id="652676"/>
    <lineage>
        <taxon>unclassified sequences</taxon>
        <taxon>metagenomes</taxon>
        <taxon>ecological metagenomes</taxon>
    </lineage>
</organism>
<protein>
    <submittedName>
        <fullName evidence="9">Molybdenum ABC transporter permease protein ModB</fullName>
    </submittedName>
</protein>
<dbReference type="InterPro" id="IPR035906">
    <property type="entry name" value="MetI-like_sf"/>
</dbReference>
<feature type="transmembrane region" description="Helical" evidence="7">
    <location>
        <begin position="179"/>
        <end position="201"/>
    </location>
</feature>
<feature type="transmembrane region" description="Helical" evidence="7">
    <location>
        <begin position="139"/>
        <end position="158"/>
    </location>
</feature>
<accession>A0A3B1E8V8</accession>
<reference evidence="9" key="1">
    <citation type="submission" date="2018-06" db="EMBL/GenBank/DDBJ databases">
        <authorList>
            <person name="Zhirakovskaya E."/>
        </authorList>
    </citation>
    <scope>NUCLEOTIDE SEQUENCE</scope>
</reference>
<evidence type="ECO:0000313" key="9">
    <source>
        <dbReference type="EMBL" id="VAX42177.1"/>
    </source>
</evidence>
<dbReference type="CDD" id="cd06261">
    <property type="entry name" value="TM_PBP2"/>
    <property type="match status" value="1"/>
</dbReference>
<comment type="subcellular location">
    <subcellularLocation>
        <location evidence="1">Membrane</location>
        <topology evidence="1">Multi-pass membrane protein</topology>
    </subcellularLocation>
</comment>
<dbReference type="InterPro" id="IPR000515">
    <property type="entry name" value="MetI-like"/>
</dbReference>
<sequence>MTPCASRRHNTLFFTSLGTLTGVYVLLLVAMIAAMFSFTSLTDLTGIFRDPAIRYATALSLISCTISAILSLWVAIPAGYLLARFDFPGKQVIDMIFDIPIVLPPLVVGLALLILFQTLPGRWFEGNIFEVTYQIPSVILAQFTVACAFAIRTMRVAFDQIDPRREAVARTLGCSRASAFLRVALPEAWPGVVAAFTIAWARALGEFGPVLVFSSATRMRTEVLPTTVFLELSLGNLDSALAVSILMLLAAVAVLGITRALSARSMRTTEVIR</sequence>
<feature type="transmembrane region" description="Helical" evidence="7">
    <location>
        <begin position="58"/>
        <end position="83"/>
    </location>
</feature>
<dbReference type="SUPFAM" id="SSF161098">
    <property type="entry name" value="MetI-like"/>
    <property type="match status" value="1"/>
</dbReference>
<evidence type="ECO:0000256" key="5">
    <source>
        <dbReference type="ARBA" id="ARBA00023032"/>
    </source>
</evidence>
<keyword evidence="4 7" id="KW-1133">Transmembrane helix</keyword>
<dbReference type="InterPro" id="IPR005667">
    <property type="entry name" value="Sulph_transpt2"/>
</dbReference>
<feature type="transmembrane region" description="Helical" evidence="7">
    <location>
        <begin position="239"/>
        <end position="257"/>
    </location>
</feature>
<keyword evidence="3 7" id="KW-0812">Transmembrane</keyword>
<dbReference type="PROSITE" id="PS50928">
    <property type="entry name" value="ABC_TM1"/>
    <property type="match status" value="1"/>
</dbReference>
<evidence type="ECO:0000256" key="1">
    <source>
        <dbReference type="ARBA" id="ARBA00004141"/>
    </source>
</evidence>
<dbReference type="EMBL" id="UOGK01000654">
    <property type="protein sequence ID" value="VAX42177.1"/>
    <property type="molecule type" value="Genomic_DNA"/>
</dbReference>
<name>A0A3B1E8V8_9ZZZZ</name>